<protein>
    <submittedName>
        <fullName evidence="1">14906_t:CDS:1</fullName>
    </submittedName>
</protein>
<comment type="caution">
    <text evidence="1">The sequence shown here is derived from an EMBL/GenBank/DDBJ whole genome shotgun (WGS) entry which is preliminary data.</text>
</comment>
<dbReference type="EMBL" id="CAJVQB010009187">
    <property type="protein sequence ID" value="CAG8727546.1"/>
    <property type="molecule type" value="Genomic_DNA"/>
</dbReference>
<feature type="non-terminal residue" evidence="1">
    <location>
        <position position="159"/>
    </location>
</feature>
<evidence type="ECO:0000313" key="1">
    <source>
        <dbReference type="EMBL" id="CAG8727546.1"/>
    </source>
</evidence>
<sequence>MDYDIYRINISNFSEVIAIWHTAYNYNSSTVCAKDQTKVAELIKICKHRQKWIGCIPIDNNTIPATMIMEELYNKISSFKKKATYITVYALSASTLDRNWLGEVYSKNPNFFKNLNLNQKDFDEICILVEQDLTIDILNSKDKQSDKLAERFFLSTVLR</sequence>
<name>A0ABN7V4W6_GIGMA</name>
<keyword evidence="2" id="KW-1185">Reference proteome</keyword>
<dbReference type="Proteomes" id="UP000789901">
    <property type="component" value="Unassembled WGS sequence"/>
</dbReference>
<gene>
    <name evidence="1" type="ORF">GMARGA_LOCUS14067</name>
</gene>
<accession>A0ABN7V4W6</accession>
<proteinExistence type="predicted"/>
<evidence type="ECO:0000313" key="2">
    <source>
        <dbReference type="Proteomes" id="UP000789901"/>
    </source>
</evidence>
<organism evidence="1 2">
    <name type="scientific">Gigaspora margarita</name>
    <dbReference type="NCBI Taxonomy" id="4874"/>
    <lineage>
        <taxon>Eukaryota</taxon>
        <taxon>Fungi</taxon>
        <taxon>Fungi incertae sedis</taxon>
        <taxon>Mucoromycota</taxon>
        <taxon>Glomeromycotina</taxon>
        <taxon>Glomeromycetes</taxon>
        <taxon>Diversisporales</taxon>
        <taxon>Gigasporaceae</taxon>
        <taxon>Gigaspora</taxon>
    </lineage>
</organism>
<reference evidence="1 2" key="1">
    <citation type="submission" date="2021-06" db="EMBL/GenBank/DDBJ databases">
        <authorList>
            <person name="Kallberg Y."/>
            <person name="Tangrot J."/>
            <person name="Rosling A."/>
        </authorList>
    </citation>
    <scope>NUCLEOTIDE SEQUENCE [LARGE SCALE GENOMIC DNA]</scope>
    <source>
        <strain evidence="1 2">120-4 pot B 10/14</strain>
    </source>
</reference>